<dbReference type="SUPFAM" id="SSF53649">
    <property type="entry name" value="Alkaline phosphatase-like"/>
    <property type="match status" value="1"/>
</dbReference>
<dbReference type="PANTHER" id="PTHR31956:SF1">
    <property type="entry name" value="NON-SPECIFIC PHOSPHOLIPASE C1"/>
    <property type="match status" value="1"/>
</dbReference>
<protein>
    <submittedName>
        <fullName evidence="3">Phosphoesterase</fullName>
    </submittedName>
</protein>
<feature type="signal peptide" evidence="2">
    <location>
        <begin position="1"/>
        <end position="30"/>
    </location>
</feature>
<organism evidence="3 4">
    <name type="scientific">Glaciimonas soli</name>
    <dbReference type="NCBI Taxonomy" id="2590999"/>
    <lineage>
        <taxon>Bacteria</taxon>
        <taxon>Pseudomonadati</taxon>
        <taxon>Pseudomonadota</taxon>
        <taxon>Betaproteobacteria</taxon>
        <taxon>Burkholderiales</taxon>
        <taxon>Oxalobacteraceae</taxon>
        <taxon>Glaciimonas</taxon>
    </lineage>
</organism>
<evidence type="ECO:0000256" key="1">
    <source>
        <dbReference type="ARBA" id="ARBA00022801"/>
    </source>
</evidence>
<dbReference type="Pfam" id="PF04185">
    <property type="entry name" value="Phosphoesterase"/>
    <property type="match status" value="1"/>
</dbReference>
<dbReference type="InterPro" id="IPR017850">
    <property type="entry name" value="Alkaline_phosphatase_core_sf"/>
</dbReference>
<sequence>MNFRLKGMRGVGLGLSSIALFQLSLGAAIAQTVPNTANTAAYKTESPIKHVIVIIGENHSFDNVFATYEPKHGHGIWNLRSMGIVNADGTPGPNFSLAQQQAASDTQTNEFLLNPAKTTLPGNVLPAPLTGGPKTSYITGNSLALAQQSENGLPDEYYQYLVAGGTGQASHVPDQRITNVTALPPGPFQLTNGSTFGYHDYSASPVHRFYQMWQQLNCDVKHATPARPSGCDSSLFSWVETTVGAGANGDAEPANFSTEYSPTAKTTGEGSTALGFYNMKTGDVPYFKDLADRYAISDNFHQSVNGGTGANHIMLGHGDALWFSDGAGKPLAPPHNTLVAAGSKNAGIVDEVENPNAAAGTNNWYSEDGYGGGSYGSASYGGGSYSNCADTTQPGVAPIANYLKSLPHPIRSNCEAGHYYLLNNYNPGYFGNGNNAYIDNSPNNTVFTIPPSSVPSIGDSMIAANVSWKYYGDQWNNYVNDPYQLNYGAQGANTDEYCNICNPFQYDTSIMSKPAVVAAHIQDTTNLYADIKAGTLPAVSFVKPSGLVDGHPSSSKLDLFEGFSKKIVDAVKANPELWKDTAIFITFDEGGGYYDSGYVQPVDFFGDGTRIPFIVVSPLAKKGHVSHDYTDHVSILKFIERNWKLKPVSNRSRDNLPNPIAERRNAYVPANSPAIGDLFDLFDFDHSRNQWQ</sequence>
<dbReference type="GO" id="GO:0042578">
    <property type="term" value="F:phosphoric ester hydrolase activity"/>
    <property type="evidence" value="ECO:0007669"/>
    <property type="project" value="UniProtKB-ARBA"/>
</dbReference>
<feature type="chain" id="PRO_5032328179" evidence="2">
    <location>
        <begin position="31"/>
        <end position="692"/>
    </location>
</feature>
<dbReference type="EMBL" id="WINI01000004">
    <property type="protein sequence ID" value="MQR00820.1"/>
    <property type="molecule type" value="Genomic_DNA"/>
</dbReference>
<keyword evidence="1" id="KW-0378">Hydrolase</keyword>
<name>A0A843YP95_9BURK</name>
<accession>A0A843YP95</accession>
<dbReference type="Proteomes" id="UP000451565">
    <property type="component" value="Unassembled WGS sequence"/>
</dbReference>
<dbReference type="InterPro" id="IPR007312">
    <property type="entry name" value="Phosphoesterase"/>
</dbReference>
<dbReference type="Gene3D" id="3.40.720.10">
    <property type="entry name" value="Alkaline Phosphatase, subunit A"/>
    <property type="match status" value="2"/>
</dbReference>
<dbReference type="PANTHER" id="PTHR31956">
    <property type="entry name" value="NON-SPECIFIC PHOSPHOLIPASE C4-RELATED"/>
    <property type="match status" value="1"/>
</dbReference>
<comment type="caution">
    <text evidence="3">The sequence shown here is derived from an EMBL/GenBank/DDBJ whole genome shotgun (WGS) entry which is preliminary data.</text>
</comment>
<evidence type="ECO:0000256" key="2">
    <source>
        <dbReference type="SAM" id="SignalP"/>
    </source>
</evidence>
<dbReference type="AlphaFoldDB" id="A0A843YP95"/>
<evidence type="ECO:0000313" key="3">
    <source>
        <dbReference type="EMBL" id="MQR00820.1"/>
    </source>
</evidence>
<evidence type="ECO:0000313" key="4">
    <source>
        <dbReference type="Proteomes" id="UP000451565"/>
    </source>
</evidence>
<dbReference type="RefSeq" id="WP_153234438.1">
    <property type="nucleotide sequence ID" value="NZ_WINI01000004.1"/>
</dbReference>
<dbReference type="OrthoDB" id="980947at2"/>
<gene>
    <name evidence="3" type="ORF">GEV47_09005</name>
</gene>
<keyword evidence="4" id="KW-1185">Reference proteome</keyword>
<reference evidence="3 4" key="1">
    <citation type="submission" date="2019-10" db="EMBL/GenBank/DDBJ databases">
        <title>Glaciimonas soli sp. nov., a psychrophilic bacterium isolated from the forest soil of a high elevation mountain in Taiwan.</title>
        <authorList>
            <person name="Wang L.-T."/>
            <person name="Shieh W.Y."/>
        </authorList>
    </citation>
    <scope>NUCLEOTIDE SEQUENCE [LARGE SCALE GENOMIC DNA]</scope>
    <source>
        <strain evidence="3 4">GS1</strain>
    </source>
</reference>
<proteinExistence type="predicted"/>
<keyword evidence="2" id="KW-0732">Signal</keyword>